<evidence type="ECO:0000313" key="2">
    <source>
        <dbReference type="Proteomes" id="UP001374584"/>
    </source>
</evidence>
<dbReference type="AlphaFoldDB" id="A0AAN9R4E0"/>
<keyword evidence="2" id="KW-1185">Reference proteome</keyword>
<reference evidence="1 2" key="1">
    <citation type="submission" date="2024-01" db="EMBL/GenBank/DDBJ databases">
        <title>The genomes of 5 underutilized Papilionoideae crops provide insights into root nodulation and disease resistanc.</title>
        <authorList>
            <person name="Jiang F."/>
        </authorList>
    </citation>
    <scope>NUCLEOTIDE SEQUENCE [LARGE SCALE GENOMIC DNA]</scope>
    <source>
        <strain evidence="1">JINMINGXINNONG_FW02</strain>
        <tissue evidence="1">Leaves</tissue>
    </source>
</reference>
<organism evidence="1 2">
    <name type="scientific">Phaseolus coccineus</name>
    <name type="common">Scarlet runner bean</name>
    <name type="synonym">Phaseolus multiflorus</name>
    <dbReference type="NCBI Taxonomy" id="3886"/>
    <lineage>
        <taxon>Eukaryota</taxon>
        <taxon>Viridiplantae</taxon>
        <taxon>Streptophyta</taxon>
        <taxon>Embryophyta</taxon>
        <taxon>Tracheophyta</taxon>
        <taxon>Spermatophyta</taxon>
        <taxon>Magnoliopsida</taxon>
        <taxon>eudicotyledons</taxon>
        <taxon>Gunneridae</taxon>
        <taxon>Pentapetalae</taxon>
        <taxon>rosids</taxon>
        <taxon>fabids</taxon>
        <taxon>Fabales</taxon>
        <taxon>Fabaceae</taxon>
        <taxon>Papilionoideae</taxon>
        <taxon>50 kb inversion clade</taxon>
        <taxon>NPAAA clade</taxon>
        <taxon>indigoferoid/millettioid clade</taxon>
        <taxon>Phaseoleae</taxon>
        <taxon>Phaseolus</taxon>
    </lineage>
</organism>
<dbReference type="Proteomes" id="UP001374584">
    <property type="component" value="Unassembled WGS sequence"/>
</dbReference>
<sequence>MQGQVAQPLEIALRPLWSSRLIVAWFLIASLGRDGGRYVDVPFLCRAPQSLGPLSLLPPSDLASLW</sequence>
<accession>A0AAN9R4E0</accession>
<gene>
    <name evidence="1" type="ORF">VNO80_19079</name>
</gene>
<evidence type="ECO:0000313" key="1">
    <source>
        <dbReference type="EMBL" id="KAK7353628.1"/>
    </source>
</evidence>
<proteinExistence type="predicted"/>
<comment type="caution">
    <text evidence="1">The sequence shown here is derived from an EMBL/GenBank/DDBJ whole genome shotgun (WGS) entry which is preliminary data.</text>
</comment>
<name>A0AAN9R4E0_PHACN</name>
<protein>
    <submittedName>
        <fullName evidence="1">Uncharacterized protein</fullName>
    </submittedName>
</protein>
<dbReference type="EMBL" id="JAYMYR010000007">
    <property type="protein sequence ID" value="KAK7353628.1"/>
    <property type="molecule type" value="Genomic_DNA"/>
</dbReference>